<keyword evidence="2" id="KW-1185">Reference proteome</keyword>
<dbReference type="EMBL" id="NQVN01000001">
    <property type="protein sequence ID" value="PIP00702.1"/>
    <property type="molecule type" value="Genomic_DNA"/>
</dbReference>
<evidence type="ECO:0000313" key="2">
    <source>
        <dbReference type="Proteomes" id="UP000231070"/>
    </source>
</evidence>
<accession>A0A2G9X159</accession>
<sequence length="105" mass="11823">MCRDAIARGEITLKEMANELDVEYTHFKRELNRLLTEAGEPPVGVAPRIYSHTAWDYGIRADAVKKRHCYIGEKIDTTALCNKIDEFLRGGGSVTRIERQTSIAA</sequence>
<proteinExistence type="predicted"/>
<gene>
    <name evidence="1" type="ORF">CJ014_00940</name>
</gene>
<organism evidence="1 2">
    <name type="scientific">Pleomorphomonas carboxyditropha</name>
    <dbReference type="NCBI Taxonomy" id="2023338"/>
    <lineage>
        <taxon>Bacteria</taxon>
        <taxon>Pseudomonadati</taxon>
        <taxon>Pseudomonadota</taxon>
        <taxon>Alphaproteobacteria</taxon>
        <taxon>Hyphomicrobiales</taxon>
        <taxon>Pleomorphomonadaceae</taxon>
        <taxon>Pleomorphomonas</taxon>
    </lineage>
</organism>
<comment type="caution">
    <text evidence="1">The sequence shown here is derived from an EMBL/GenBank/DDBJ whole genome shotgun (WGS) entry which is preliminary data.</text>
</comment>
<reference evidence="1 2" key="1">
    <citation type="submission" date="2017-08" db="EMBL/GenBank/DDBJ databases">
        <title>Pleomorphomonas carboxidotrophicus sp. nov., a new mesophilic hydrogenogenic carboxidotroph.</title>
        <authorList>
            <person name="Esquivel-Elizondo S."/>
            <person name="Krajmalnik-Brown R."/>
            <person name="Maldonado J."/>
        </authorList>
    </citation>
    <scope>NUCLEOTIDE SEQUENCE [LARGE SCALE GENOMIC DNA]</scope>
    <source>
        <strain evidence="1 2">SVCO-16</strain>
    </source>
</reference>
<name>A0A2G9X159_9HYPH</name>
<evidence type="ECO:0000313" key="1">
    <source>
        <dbReference type="EMBL" id="PIP00702.1"/>
    </source>
</evidence>
<protein>
    <submittedName>
        <fullName evidence="1">Uncharacterized protein</fullName>
    </submittedName>
</protein>
<dbReference type="Proteomes" id="UP000231070">
    <property type="component" value="Unassembled WGS sequence"/>
</dbReference>
<dbReference type="AlphaFoldDB" id="A0A2G9X159"/>